<evidence type="ECO:0000256" key="1">
    <source>
        <dbReference type="ARBA" id="ARBA00022598"/>
    </source>
</evidence>
<evidence type="ECO:0000256" key="3">
    <source>
        <dbReference type="SAM" id="MobiDB-lite"/>
    </source>
</evidence>
<keyword evidence="2" id="KW-0233">DNA recombination</keyword>
<dbReference type="Proteomes" id="UP001324115">
    <property type="component" value="Unassembled WGS sequence"/>
</dbReference>
<feature type="domain" description="BRCT" evidence="5">
    <location>
        <begin position="466"/>
        <end position="578"/>
    </location>
</feature>
<dbReference type="EMBL" id="JAXUIC010000002">
    <property type="protein sequence ID" value="KAK4601969.1"/>
    <property type="molecule type" value="Genomic_DNA"/>
</dbReference>
<dbReference type="FunFam" id="2.40.50.140:FF:000173">
    <property type="entry name" value="DNA ligase"/>
    <property type="match status" value="1"/>
</dbReference>
<dbReference type="Gene3D" id="2.40.50.140">
    <property type="entry name" value="Nucleic acid-binding proteins"/>
    <property type="match status" value="1"/>
</dbReference>
<dbReference type="GO" id="GO:0006297">
    <property type="term" value="P:nucleotide-excision repair, DNA gap filling"/>
    <property type="evidence" value="ECO:0007669"/>
    <property type="project" value="TreeGrafter"/>
</dbReference>
<dbReference type="GO" id="GO:0005524">
    <property type="term" value="F:ATP binding"/>
    <property type="evidence" value="ECO:0007669"/>
    <property type="project" value="InterPro"/>
</dbReference>
<evidence type="ECO:0008006" key="8">
    <source>
        <dbReference type="Google" id="ProtNLM"/>
    </source>
</evidence>
<name>A0AAN7G4H5_QUERU</name>
<feature type="compositionally biased region" description="Basic and acidic residues" evidence="3">
    <location>
        <begin position="686"/>
        <end position="734"/>
    </location>
</feature>
<dbReference type="SUPFAM" id="SSF56091">
    <property type="entry name" value="DNA ligase/mRNA capping enzyme, catalytic domain"/>
    <property type="match status" value="1"/>
</dbReference>
<accession>A0AAN7G4H5</accession>
<dbReference type="InterPro" id="IPR012340">
    <property type="entry name" value="NA-bd_OB-fold"/>
</dbReference>
<dbReference type="FunFam" id="3.40.50.10190:FF:000072">
    <property type="entry name" value="DNA ligase"/>
    <property type="match status" value="1"/>
</dbReference>
<keyword evidence="7" id="KW-1185">Reference proteome</keyword>
<dbReference type="GO" id="GO:0006303">
    <property type="term" value="P:double-strand break repair via nonhomologous end joining"/>
    <property type="evidence" value="ECO:0007669"/>
    <property type="project" value="TreeGrafter"/>
</dbReference>
<dbReference type="GO" id="GO:0006310">
    <property type="term" value="P:DNA recombination"/>
    <property type="evidence" value="ECO:0007669"/>
    <property type="project" value="UniProtKB-KW"/>
</dbReference>
<comment type="caution">
    <text evidence="6">The sequence shown here is derived from an EMBL/GenBank/DDBJ whole genome shotgun (WGS) entry which is preliminary data.</text>
</comment>
<dbReference type="Pfam" id="PF01068">
    <property type="entry name" value="DNA_ligase_A_M"/>
    <property type="match status" value="1"/>
</dbReference>
<dbReference type="PROSITE" id="PS50160">
    <property type="entry name" value="DNA_LIGASE_A3"/>
    <property type="match status" value="1"/>
</dbReference>
<feature type="region of interest" description="Disordered" evidence="3">
    <location>
        <begin position="614"/>
        <end position="734"/>
    </location>
</feature>
<organism evidence="6 7">
    <name type="scientific">Quercus rubra</name>
    <name type="common">Northern red oak</name>
    <name type="synonym">Quercus borealis</name>
    <dbReference type="NCBI Taxonomy" id="3512"/>
    <lineage>
        <taxon>Eukaryota</taxon>
        <taxon>Viridiplantae</taxon>
        <taxon>Streptophyta</taxon>
        <taxon>Embryophyta</taxon>
        <taxon>Tracheophyta</taxon>
        <taxon>Spermatophyta</taxon>
        <taxon>Magnoliopsida</taxon>
        <taxon>eudicotyledons</taxon>
        <taxon>Gunneridae</taxon>
        <taxon>Pentapetalae</taxon>
        <taxon>rosids</taxon>
        <taxon>fabids</taxon>
        <taxon>Fagales</taxon>
        <taxon>Fagaceae</taxon>
        <taxon>Quercus</taxon>
    </lineage>
</organism>
<dbReference type="InterPro" id="IPR001357">
    <property type="entry name" value="BRCT_dom"/>
</dbReference>
<dbReference type="PANTHER" id="PTHR45997:SF1">
    <property type="entry name" value="DNA LIGASE 4"/>
    <property type="match status" value="1"/>
</dbReference>
<dbReference type="GO" id="GO:0003677">
    <property type="term" value="F:DNA binding"/>
    <property type="evidence" value="ECO:0007669"/>
    <property type="project" value="InterPro"/>
</dbReference>
<gene>
    <name evidence="6" type="ORF">RGQ29_011169</name>
</gene>
<dbReference type="SUPFAM" id="SSF52113">
    <property type="entry name" value="BRCT domain"/>
    <property type="match status" value="2"/>
</dbReference>
<feature type="region of interest" description="Disordered" evidence="3">
    <location>
        <begin position="280"/>
        <end position="303"/>
    </location>
</feature>
<dbReference type="Pfam" id="PF16589">
    <property type="entry name" value="BRCT_2"/>
    <property type="match status" value="1"/>
</dbReference>
<evidence type="ECO:0000259" key="4">
    <source>
        <dbReference type="PROSITE" id="PS50160"/>
    </source>
</evidence>
<dbReference type="InterPro" id="IPR029710">
    <property type="entry name" value="LIG4"/>
</dbReference>
<dbReference type="PANTHER" id="PTHR45997">
    <property type="entry name" value="DNA LIGASE 4"/>
    <property type="match status" value="1"/>
</dbReference>
<feature type="domain" description="ATP-dependent DNA ligase family profile" evidence="4">
    <location>
        <begin position="9"/>
        <end position="151"/>
    </location>
</feature>
<keyword evidence="1" id="KW-0436">Ligase</keyword>
<dbReference type="InterPro" id="IPR016059">
    <property type="entry name" value="DNA_ligase_ATP-dep_CS"/>
</dbReference>
<feature type="compositionally biased region" description="Basic and acidic residues" evidence="3">
    <location>
        <begin position="616"/>
        <end position="627"/>
    </location>
</feature>
<dbReference type="Pfam" id="PF04679">
    <property type="entry name" value="DNA_ligase_A_C"/>
    <property type="match status" value="1"/>
</dbReference>
<reference evidence="6 7" key="1">
    <citation type="journal article" date="2023" name="G3 (Bethesda)">
        <title>A haplotype-resolved chromosome-scale genome for Quercus rubra L. provides insights into the genetics of adaptive traits for red oak species.</title>
        <authorList>
            <person name="Kapoor B."/>
            <person name="Jenkins J."/>
            <person name="Schmutz J."/>
            <person name="Zhebentyayeva T."/>
            <person name="Kuelheim C."/>
            <person name="Coggeshall M."/>
            <person name="Heim C."/>
            <person name="Lasky J.R."/>
            <person name="Leites L."/>
            <person name="Islam-Faridi N."/>
            <person name="Romero-Severson J."/>
            <person name="DeLeo V.L."/>
            <person name="Lucas S.M."/>
            <person name="Lazic D."/>
            <person name="Gailing O."/>
            <person name="Carlson J."/>
            <person name="Staton M."/>
        </authorList>
    </citation>
    <scope>NUCLEOTIDE SEQUENCE [LARGE SCALE GENOMIC DNA]</scope>
    <source>
        <strain evidence="6">Pseudo-F2</strain>
    </source>
</reference>
<dbReference type="CDD" id="cd17722">
    <property type="entry name" value="BRCT_DNA_ligase_IV_rpt1"/>
    <property type="match status" value="1"/>
</dbReference>
<dbReference type="SMART" id="SM00292">
    <property type="entry name" value="BRCT"/>
    <property type="match status" value="2"/>
</dbReference>
<feature type="domain" description="BRCT" evidence="5">
    <location>
        <begin position="321"/>
        <end position="409"/>
    </location>
</feature>
<dbReference type="Gene3D" id="3.40.50.10190">
    <property type="entry name" value="BRCT domain"/>
    <property type="match status" value="2"/>
</dbReference>
<dbReference type="InterPro" id="IPR036420">
    <property type="entry name" value="BRCT_dom_sf"/>
</dbReference>
<evidence type="ECO:0000313" key="7">
    <source>
        <dbReference type="Proteomes" id="UP001324115"/>
    </source>
</evidence>
<dbReference type="PROSITE" id="PS50172">
    <property type="entry name" value="BRCT"/>
    <property type="match status" value="2"/>
</dbReference>
<dbReference type="AlphaFoldDB" id="A0AAN7G4H5"/>
<dbReference type="GO" id="GO:0003910">
    <property type="term" value="F:DNA ligase (ATP) activity"/>
    <property type="evidence" value="ECO:0007669"/>
    <property type="project" value="InterPro"/>
</dbReference>
<evidence type="ECO:0000313" key="6">
    <source>
        <dbReference type="EMBL" id="KAK4601969.1"/>
    </source>
</evidence>
<sequence length="831" mass="94390">MDWTVIDSCAVSFLCLTSQLSVIHQSLKERHELLQKVVKPLKGRLEILVPNGGLDLNTHCLSGEPCWSLIAHNVDDVERFFKETIENRDEGIVLKDLGSKWEPGDRTGKWLKLKPEYIRAGSDLDVLIIGGYYGSGRRGGEVAQFLVGIAELPAPNTYPRRFLSFSRVGTGLSVDELDAVVTKLKPYFRKYEYPRQQPPSFYQVTNNSKERPDVWIDSPEKSIILSITSDIRTIRSEVYAAPYSLRFPRIDRVRYEKPWHECLDVQSFVELVHSSNGTTQRGMDYGGLQESKPKRMKTSKKGNVSIVPSHLSQTDVSDIKGGSSIFLNMMFYFVNVPPTHSLDSFHKMVAENGGTFSMNLNNSVTHCVAADSKGIKYQAAKRHGDIINYSWILDCCSQKKLLHLQPKHFLFLSNSSKKLQEEIDEFSDSYYQDLDLADIKQLLSNVNRYEDTKTVDCYKKKYCPKEKWSRFHGCCVYLHPPVPSLKPDWEVLMGLALKRLKLEVSIAGGKVSDSLVLATHLVVLSVPGFEVDFETVLNSFTSSEKHLLMSKSLHVVKYQWLEDCMERDKRLQEETYSLKTIEVEDSSTVECKHNVDLGAISGLDNLDNQNISSSLDVREQQRREKTAPEIPKILVSHEEVGKRKRGRPAGGTSNRKGKTTVAQARRTRACTGKKPAKICDNESDESGSHDEKTSREEIKIREGNHEMSCKESSEIQETKMVRDSESSYRGKAAEEEVEKDVRYEEYNIVPNIELTETHRSQDSERPEKFEVMIDPVQAMLLDMIPSLGVKKIETTDTILEDKKPLLDPNAEPTKKKKVSYKDVAGELLKDW</sequence>
<dbReference type="PROSITE" id="PS00333">
    <property type="entry name" value="DNA_LIGASE_A2"/>
    <property type="match status" value="1"/>
</dbReference>
<proteinExistence type="predicted"/>
<protein>
    <recommendedName>
        <fullName evidence="8">DNA ligase IV</fullName>
    </recommendedName>
</protein>
<evidence type="ECO:0000259" key="5">
    <source>
        <dbReference type="PROSITE" id="PS50172"/>
    </source>
</evidence>
<evidence type="ECO:0000256" key="2">
    <source>
        <dbReference type="ARBA" id="ARBA00023172"/>
    </source>
</evidence>
<dbReference type="SUPFAM" id="SSF50249">
    <property type="entry name" value="Nucleic acid-binding proteins"/>
    <property type="match status" value="1"/>
</dbReference>
<dbReference type="GO" id="GO:0032807">
    <property type="term" value="C:DNA ligase IV complex"/>
    <property type="evidence" value="ECO:0007669"/>
    <property type="project" value="TreeGrafter"/>
</dbReference>
<dbReference type="InterPro" id="IPR012310">
    <property type="entry name" value="DNA_ligase_ATP-dep_cent"/>
</dbReference>
<dbReference type="Gene3D" id="3.30.470.30">
    <property type="entry name" value="DNA ligase/mRNA capping enzyme"/>
    <property type="match status" value="1"/>
</dbReference>
<dbReference type="InterPro" id="IPR012309">
    <property type="entry name" value="DNA_ligase_ATP-dep_C"/>
</dbReference>